<dbReference type="OMA" id="WICNNDI"/>
<evidence type="ECO:0000313" key="12">
    <source>
        <dbReference type="WBParaSite" id="TCLT_0000630401-mRNA-1"/>
    </source>
</evidence>
<keyword evidence="6 9" id="KW-1015">Disulfide bond</keyword>
<dbReference type="WBParaSite" id="TCLT_0000630401-mRNA-1">
    <property type="protein sequence ID" value="TCLT_0000630401-mRNA-1"/>
    <property type="gene ID" value="TCLT_0000630401"/>
</dbReference>
<keyword evidence="7" id="KW-0675">Receptor</keyword>
<accession>A0A0N5D0I0</accession>
<comment type="caution">
    <text evidence="9">Lacks conserved residue(s) required for the propagation of feature annotation.</text>
</comment>
<keyword evidence="5" id="KW-0472">Membrane</keyword>
<dbReference type="GO" id="GO:0005886">
    <property type="term" value="C:plasma membrane"/>
    <property type="evidence" value="ECO:0007669"/>
    <property type="project" value="TreeGrafter"/>
</dbReference>
<dbReference type="EMBL" id="UYYF01004405">
    <property type="protein sequence ID" value="VDN03630.1"/>
    <property type="molecule type" value="Genomic_DNA"/>
</dbReference>
<evidence type="ECO:0000256" key="1">
    <source>
        <dbReference type="ARBA" id="ARBA00004167"/>
    </source>
</evidence>
<evidence type="ECO:0000256" key="4">
    <source>
        <dbReference type="ARBA" id="ARBA00022989"/>
    </source>
</evidence>
<dbReference type="InterPro" id="IPR051221">
    <property type="entry name" value="LDLR-related"/>
</dbReference>
<dbReference type="STRING" id="103827.A0A0N5D0I0"/>
<dbReference type="GO" id="GO:0043235">
    <property type="term" value="C:receptor complex"/>
    <property type="evidence" value="ECO:0007669"/>
    <property type="project" value="TreeGrafter"/>
</dbReference>
<feature type="disulfide bond" evidence="9">
    <location>
        <begin position="66"/>
        <end position="78"/>
    </location>
</feature>
<reference evidence="10 11" key="2">
    <citation type="submission" date="2018-11" db="EMBL/GenBank/DDBJ databases">
        <authorList>
            <consortium name="Pathogen Informatics"/>
        </authorList>
    </citation>
    <scope>NUCLEOTIDE SEQUENCE [LARGE SCALE GENOMIC DNA]</scope>
</reference>
<dbReference type="PROSITE" id="PS01209">
    <property type="entry name" value="LDLRA_1"/>
    <property type="match status" value="1"/>
</dbReference>
<keyword evidence="4" id="KW-1133">Transmembrane helix</keyword>
<feature type="disulfide bond" evidence="9">
    <location>
        <begin position="73"/>
        <end position="91"/>
    </location>
</feature>
<protein>
    <submittedName>
        <fullName evidence="12">Very low-density lipoprotein receptor</fullName>
    </submittedName>
</protein>
<gene>
    <name evidence="10" type="ORF">TCLT_LOCUS6293</name>
</gene>
<dbReference type="AlphaFoldDB" id="A0A0N5D0I0"/>
<evidence type="ECO:0000256" key="5">
    <source>
        <dbReference type="ARBA" id="ARBA00023136"/>
    </source>
</evidence>
<dbReference type="SMART" id="SM00192">
    <property type="entry name" value="LDLa"/>
    <property type="match status" value="2"/>
</dbReference>
<evidence type="ECO:0000313" key="11">
    <source>
        <dbReference type="Proteomes" id="UP000276776"/>
    </source>
</evidence>
<keyword evidence="2" id="KW-0812">Transmembrane</keyword>
<dbReference type="InterPro" id="IPR036055">
    <property type="entry name" value="LDL_receptor-like_sf"/>
</dbReference>
<feature type="disulfide bond" evidence="9">
    <location>
        <begin position="32"/>
        <end position="50"/>
    </location>
</feature>
<keyword evidence="11" id="KW-1185">Reference proteome</keyword>
<dbReference type="CDD" id="cd00112">
    <property type="entry name" value="LDLa"/>
    <property type="match status" value="2"/>
</dbReference>
<dbReference type="InterPro" id="IPR023415">
    <property type="entry name" value="LDLR_class-A_CS"/>
</dbReference>
<dbReference type="Gene3D" id="4.10.400.10">
    <property type="entry name" value="Low-density Lipoprotein Receptor"/>
    <property type="match status" value="2"/>
</dbReference>
<proteinExistence type="predicted"/>
<evidence type="ECO:0000256" key="9">
    <source>
        <dbReference type="PROSITE-ProRule" id="PRU00124"/>
    </source>
</evidence>
<sequence>DLKCDRVNDCGDESDEEDCSSSCPDQENWFRCTKASCIPIKQRCDGNVDCPEEDDEMNCSKDASHCRRDEFLCDLHRCIPLTMKCDGVPDCRDGTDEPVVP</sequence>
<dbReference type="PROSITE" id="PS50068">
    <property type="entry name" value="LDLRA_2"/>
    <property type="match status" value="2"/>
</dbReference>
<name>A0A0N5D0I0_THECL</name>
<dbReference type="InterPro" id="IPR002172">
    <property type="entry name" value="LDrepeatLR_classA_rpt"/>
</dbReference>
<evidence type="ECO:0000256" key="8">
    <source>
        <dbReference type="ARBA" id="ARBA00023180"/>
    </source>
</evidence>
<reference evidence="12" key="1">
    <citation type="submission" date="2017-02" db="UniProtKB">
        <authorList>
            <consortium name="WormBaseParasite"/>
        </authorList>
    </citation>
    <scope>IDENTIFICATION</scope>
</reference>
<dbReference type="PANTHER" id="PTHR22722">
    <property type="entry name" value="LOW-DENSITY LIPOPROTEIN RECEPTOR-RELATED PROTEIN 2-RELATED"/>
    <property type="match status" value="1"/>
</dbReference>
<dbReference type="PRINTS" id="PR00261">
    <property type="entry name" value="LDLRECEPTOR"/>
</dbReference>
<feature type="disulfide bond" evidence="9">
    <location>
        <begin position="44"/>
        <end position="59"/>
    </location>
</feature>
<dbReference type="Pfam" id="PF00057">
    <property type="entry name" value="Ldl_recept_a"/>
    <property type="match status" value="2"/>
</dbReference>
<organism evidence="12">
    <name type="scientific">Thelazia callipaeda</name>
    <name type="common">Oriental eyeworm</name>
    <name type="synonym">Parasitic nematode</name>
    <dbReference type="NCBI Taxonomy" id="103827"/>
    <lineage>
        <taxon>Eukaryota</taxon>
        <taxon>Metazoa</taxon>
        <taxon>Ecdysozoa</taxon>
        <taxon>Nematoda</taxon>
        <taxon>Chromadorea</taxon>
        <taxon>Rhabditida</taxon>
        <taxon>Spirurina</taxon>
        <taxon>Spiruromorpha</taxon>
        <taxon>Thelazioidea</taxon>
        <taxon>Thelaziidae</taxon>
        <taxon>Thelazia</taxon>
    </lineage>
</organism>
<evidence type="ECO:0000256" key="2">
    <source>
        <dbReference type="ARBA" id="ARBA00022692"/>
    </source>
</evidence>
<evidence type="ECO:0000313" key="10">
    <source>
        <dbReference type="EMBL" id="VDN03630.1"/>
    </source>
</evidence>
<comment type="subcellular location">
    <subcellularLocation>
        <location evidence="1">Membrane</location>
        <topology evidence="1">Single-pass membrane protein</topology>
    </subcellularLocation>
</comment>
<dbReference type="Proteomes" id="UP000276776">
    <property type="component" value="Unassembled WGS sequence"/>
</dbReference>
<dbReference type="SUPFAM" id="SSF57424">
    <property type="entry name" value="LDL receptor-like module"/>
    <property type="match status" value="2"/>
</dbReference>
<keyword evidence="8" id="KW-0325">Glycoprotein</keyword>
<evidence type="ECO:0000256" key="7">
    <source>
        <dbReference type="ARBA" id="ARBA00023170"/>
    </source>
</evidence>
<dbReference type="OrthoDB" id="9990982at2759"/>
<evidence type="ECO:0000256" key="3">
    <source>
        <dbReference type="ARBA" id="ARBA00022737"/>
    </source>
</evidence>
<evidence type="ECO:0000256" key="6">
    <source>
        <dbReference type="ARBA" id="ARBA00023157"/>
    </source>
</evidence>
<keyword evidence="3" id="KW-0677">Repeat</keyword>